<feature type="domain" description="Zinc finger C2H2 LYAR-type" evidence="10">
    <location>
        <begin position="30"/>
        <end position="57"/>
    </location>
</feature>
<evidence type="ECO:0000256" key="7">
    <source>
        <dbReference type="ARBA" id="ARBA00023242"/>
    </source>
</evidence>
<keyword evidence="13" id="KW-1185">Reference proteome</keyword>
<dbReference type="Pfam" id="PF08790">
    <property type="entry name" value="zf-LYAR"/>
    <property type="match status" value="1"/>
</dbReference>
<dbReference type="InterPro" id="IPR058719">
    <property type="entry name" value="WHD_LYAR"/>
</dbReference>
<feature type="domain" description="Cell growth-regulating nucleolar protein-like winged helix" evidence="11">
    <location>
        <begin position="196"/>
        <end position="260"/>
    </location>
</feature>
<protein>
    <submittedName>
        <fullName evidence="12">Cell growth-regulating nucleolar protein</fullName>
    </submittedName>
</protein>
<dbReference type="GO" id="GO:0006364">
    <property type="term" value="P:rRNA processing"/>
    <property type="evidence" value="ECO:0007669"/>
    <property type="project" value="TreeGrafter"/>
</dbReference>
<gene>
    <name evidence="12" type="ORF">GCK32_004988</name>
</gene>
<evidence type="ECO:0000313" key="13">
    <source>
        <dbReference type="Proteomes" id="UP001331761"/>
    </source>
</evidence>
<dbReference type="Gene3D" id="1.10.10.2100">
    <property type="match status" value="1"/>
</dbReference>
<feature type="region of interest" description="Disordered" evidence="9">
    <location>
        <begin position="165"/>
        <end position="185"/>
    </location>
</feature>
<proteinExistence type="predicted"/>
<evidence type="ECO:0000256" key="3">
    <source>
        <dbReference type="ARBA" id="ARBA00022737"/>
    </source>
</evidence>
<keyword evidence="2" id="KW-0479">Metal-binding</keyword>
<comment type="subcellular location">
    <subcellularLocation>
        <location evidence="1">Nucleus</location>
    </subcellularLocation>
</comment>
<keyword evidence="6" id="KW-0175">Coiled coil</keyword>
<dbReference type="PROSITE" id="PS51804">
    <property type="entry name" value="ZF_C2HC_LYAR"/>
    <property type="match status" value="2"/>
</dbReference>
<evidence type="ECO:0000256" key="4">
    <source>
        <dbReference type="ARBA" id="ARBA00022771"/>
    </source>
</evidence>
<dbReference type="GO" id="GO:0005730">
    <property type="term" value="C:nucleolus"/>
    <property type="evidence" value="ECO:0007669"/>
    <property type="project" value="TreeGrafter"/>
</dbReference>
<evidence type="ECO:0000256" key="8">
    <source>
        <dbReference type="PROSITE-ProRule" id="PRU01145"/>
    </source>
</evidence>
<keyword evidence="7" id="KW-0539">Nucleus</keyword>
<evidence type="ECO:0000256" key="6">
    <source>
        <dbReference type="ARBA" id="ARBA00023054"/>
    </source>
</evidence>
<dbReference type="FunFam" id="3.30.1490.490:FF:000001">
    <property type="entry name" value="cell growth-regulating nucleolar protein-like"/>
    <property type="match status" value="1"/>
</dbReference>
<evidence type="ECO:0000256" key="5">
    <source>
        <dbReference type="ARBA" id="ARBA00022833"/>
    </source>
</evidence>
<accession>A0AAN8FYP6</accession>
<organism evidence="12 13">
    <name type="scientific">Trichostrongylus colubriformis</name>
    <name type="common">Black scour worm</name>
    <dbReference type="NCBI Taxonomy" id="6319"/>
    <lineage>
        <taxon>Eukaryota</taxon>
        <taxon>Metazoa</taxon>
        <taxon>Ecdysozoa</taxon>
        <taxon>Nematoda</taxon>
        <taxon>Chromadorea</taxon>
        <taxon>Rhabditida</taxon>
        <taxon>Rhabditina</taxon>
        <taxon>Rhabditomorpha</taxon>
        <taxon>Strongyloidea</taxon>
        <taxon>Trichostrongylidae</taxon>
        <taxon>Trichostrongylus</taxon>
    </lineage>
</organism>
<evidence type="ECO:0000256" key="9">
    <source>
        <dbReference type="SAM" id="MobiDB-lite"/>
    </source>
</evidence>
<dbReference type="SUPFAM" id="SSF57667">
    <property type="entry name" value="beta-beta-alpha zinc fingers"/>
    <property type="match status" value="2"/>
</dbReference>
<dbReference type="Proteomes" id="UP001331761">
    <property type="component" value="Unassembled WGS sequence"/>
</dbReference>
<dbReference type="GO" id="GO:0008270">
    <property type="term" value="F:zinc ion binding"/>
    <property type="evidence" value="ECO:0007669"/>
    <property type="project" value="UniProtKB-KW"/>
</dbReference>
<evidence type="ECO:0000259" key="10">
    <source>
        <dbReference type="Pfam" id="PF08790"/>
    </source>
</evidence>
<dbReference type="Pfam" id="PF25879">
    <property type="entry name" value="WHD_LYAR"/>
    <property type="match status" value="1"/>
</dbReference>
<keyword evidence="5" id="KW-0862">Zinc</keyword>
<dbReference type="PANTHER" id="PTHR13100:SF10">
    <property type="entry name" value="CELL GROWTH-REGULATING NUCLEOLAR PROTEIN"/>
    <property type="match status" value="1"/>
</dbReference>
<dbReference type="GO" id="GO:0003677">
    <property type="term" value="F:DNA binding"/>
    <property type="evidence" value="ECO:0007669"/>
    <property type="project" value="InterPro"/>
</dbReference>
<dbReference type="AlphaFoldDB" id="A0AAN8FYP6"/>
<dbReference type="InterPro" id="IPR014898">
    <property type="entry name" value="Znf_C2H2_LYAR"/>
</dbReference>
<evidence type="ECO:0000313" key="12">
    <source>
        <dbReference type="EMBL" id="KAK5986677.1"/>
    </source>
</evidence>
<dbReference type="PANTHER" id="PTHR13100">
    <property type="entry name" value="CELL GROWTH-REGULATING NUCLEOLAR PROTEIN LYAR"/>
    <property type="match status" value="1"/>
</dbReference>
<dbReference type="FunFam" id="1.10.10.2100:FF:000002">
    <property type="entry name" value="cell growth-regulating nucleolar protein-like"/>
    <property type="match status" value="1"/>
</dbReference>
<dbReference type="InterPro" id="IPR036236">
    <property type="entry name" value="Znf_C2H2_sf"/>
</dbReference>
<sequence>MVFFACDQCGESLKKNQVEKHTYKCRSQSYSCIDCQVCFTPYTYQQHIKCITENQKYGSKSYVEKEAKGEVKQFATNAWCEQVQRAIEFVKDRNLRSLLQRIQGYSNIPRKEAKFINFLTNSCRIRDQALCRLAWKAIADEAKKLKKEQEASKAAEKIEDRLTILEGSTPSTGGRENGSNGTVEHNNNVEAAATVSFKWKSTIKRKLREAGGEMKVKKLRKEVVNAYKEVVGDAEGAEELFESKLAKSGVTVNGKLVSLQS</sequence>
<reference evidence="12 13" key="1">
    <citation type="submission" date="2019-10" db="EMBL/GenBank/DDBJ databases">
        <title>Assembly and Annotation for the nematode Trichostrongylus colubriformis.</title>
        <authorList>
            <person name="Martin J."/>
        </authorList>
    </citation>
    <scope>NUCLEOTIDE SEQUENCE [LARGE SCALE GENOMIC DNA]</scope>
    <source>
        <strain evidence="12">G859</strain>
        <tissue evidence="12">Whole worm</tissue>
    </source>
</reference>
<keyword evidence="3" id="KW-0677">Repeat</keyword>
<dbReference type="GO" id="GO:0000122">
    <property type="term" value="P:negative regulation of transcription by RNA polymerase II"/>
    <property type="evidence" value="ECO:0007669"/>
    <property type="project" value="TreeGrafter"/>
</dbReference>
<keyword evidence="4 8" id="KW-0863">Zinc-finger</keyword>
<name>A0AAN8FYP6_TRICO</name>
<evidence type="ECO:0000256" key="2">
    <source>
        <dbReference type="ARBA" id="ARBA00022723"/>
    </source>
</evidence>
<comment type="caution">
    <text evidence="12">The sequence shown here is derived from an EMBL/GenBank/DDBJ whole genome shotgun (WGS) entry which is preliminary data.</text>
</comment>
<dbReference type="Gene3D" id="3.30.1490.490">
    <property type="match status" value="1"/>
</dbReference>
<feature type="compositionally biased region" description="Polar residues" evidence="9">
    <location>
        <begin position="166"/>
        <end position="185"/>
    </location>
</feature>
<dbReference type="EMBL" id="WIXE01000355">
    <property type="protein sequence ID" value="KAK5986677.1"/>
    <property type="molecule type" value="Genomic_DNA"/>
</dbReference>
<evidence type="ECO:0000259" key="11">
    <source>
        <dbReference type="Pfam" id="PF25879"/>
    </source>
</evidence>
<evidence type="ECO:0000256" key="1">
    <source>
        <dbReference type="ARBA" id="ARBA00004123"/>
    </source>
</evidence>
<dbReference type="InterPro" id="IPR039999">
    <property type="entry name" value="LYAR"/>
</dbReference>